<evidence type="ECO:0000313" key="1">
    <source>
        <dbReference type="EMBL" id="KAH8509379.1"/>
    </source>
</evidence>
<comment type="caution">
    <text evidence="1">The sequence shown here is derived from an EMBL/GenBank/DDBJ whole genome shotgun (WGS) entry which is preliminary data.</text>
</comment>
<dbReference type="AlphaFoldDB" id="A0A8T2YWE8"/>
<dbReference type="PANTHER" id="PTHR47850:SF1">
    <property type="entry name" value="F-BOX_KELCH-REPEAT PROTEIN OR23"/>
    <property type="match status" value="1"/>
</dbReference>
<evidence type="ECO:0000313" key="2">
    <source>
        <dbReference type="Proteomes" id="UP000807159"/>
    </source>
</evidence>
<dbReference type="SUPFAM" id="SSF81383">
    <property type="entry name" value="F-box domain"/>
    <property type="match status" value="1"/>
</dbReference>
<dbReference type="InterPro" id="IPR006652">
    <property type="entry name" value="Kelch_1"/>
</dbReference>
<sequence>MAPSASSSSQLQINETQTLIPGIPNDIASQILSMIPYSHHSRIKPTCKSWHIFLSSTKTLFLLRHNLRHSNHLLIIFPQDPFISLPYLFDPQNLAWRPLPPMPCNPHVYGLCNFTSVSMGPNLYVLGGSLFDTRSYPIDRPSPTSSVFRFNFVDFLWEKLCPMISPRGSFACVAVPDLGQIIVAGGGSRHTWFGAAGSRISSVERYDVRKDEWVAIDGLPRYRAGCAGFLSGNREEKEFWVVGGYGESRTISGIFPVDEYYKDAVVMDLEKNGCGKWREVGDMWGVAGRGRLGKIVVVEEEAEAEGLGVNQGRPVVFMLDGDEIFRYDMASNSWQKESSVPRKAPFNSSFGFVVLDGELHVMTTVQGGDLMETRRSRQQKRGGTLLVQIYHPKMKTWRSLVTKPPFYYPLDFKTAIMCTIQL</sequence>
<dbReference type="InterPro" id="IPR036047">
    <property type="entry name" value="F-box-like_dom_sf"/>
</dbReference>
<dbReference type="Gene3D" id="2.120.10.80">
    <property type="entry name" value="Kelch-type beta propeller"/>
    <property type="match status" value="1"/>
</dbReference>
<gene>
    <name evidence="1" type="ORF">H0E87_011221</name>
</gene>
<dbReference type="EMBL" id="JACEGQ020000005">
    <property type="protein sequence ID" value="KAH8509379.1"/>
    <property type="molecule type" value="Genomic_DNA"/>
</dbReference>
<name>A0A8T2YWE8_POPDE</name>
<evidence type="ECO:0008006" key="3">
    <source>
        <dbReference type="Google" id="ProtNLM"/>
    </source>
</evidence>
<dbReference type="InterPro" id="IPR015915">
    <property type="entry name" value="Kelch-typ_b-propeller"/>
</dbReference>
<dbReference type="SMART" id="SM00612">
    <property type="entry name" value="Kelch"/>
    <property type="match status" value="2"/>
</dbReference>
<organism evidence="1 2">
    <name type="scientific">Populus deltoides</name>
    <name type="common">Eastern poplar</name>
    <name type="synonym">Eastern cottonwood</name>
    <dbReference type="NCBI Taxonomy" id="3696"/>
    <lineage>
        <taxon>Eukaryota</taxon>
        <taxon>Viridiplantae</taxon>
        <taxon>Streptophyta</taxon>
        <taxon>Embryophyta</taxon>
        <taxon>Tracheophyta</taxon>
        <taxon>Spermatophyta</taxon>
        <taxon>Magnoliopsida</taxon>
        <taxon>eudicotyledons</taxon>
        <taxon>Gunneridae</taxon>
        <taxon>Pentapetalae</taxon>
        <taxon>rosids</taxon>
        <taxon>fabids</taxon>
        <taxon>Malpighiales</taxon>
        <taxon>Salicaceae</taxon>
        <taxon>Saliceae</taxon>
        <taxon>Populus</taxon>
    </lineage>
</organism>
<keyword evidence="2" id="KW-1185">Reference proteome</keyword>
<dbReference type="PANTHER" id="PTHR47850">
    <property type="entry name" value="F-BOX/KELCH-REPEAT PROTEIN OR23"/>
    <property type="match status" value="1"/>
</dbReference>
<protein>
    <recommendedName>
        <fullName evidence="3">Kelch repeat-containing F-box family protein</fullName>
    </recommendedName>
</protein>
<dbReference type="SUPFAM" id="SSF117281">
    <property type="entry name" value="Kelch motif"/>
    <property type="match status" value="1"/>
</dbReference>
<dbReference type="Pfam" id="PF01344">
    <property type="entry name" value="Kelch_1"/>
    <property type="match status" value="1"/>
</dbReference>
<accession>A0A8T2YWE8</accession>
<reference evidence="1" key="1">
    <citation type="journal article" date="2021" name="J. Hered.">
        <title>Genome Assembly of Salicaceae Populus deltoides (Eastern Cottonwood) I-69 Based on Nanopore Sequencing and Hi-C Technologies.</title>
        <authorList>
            <person name="Bai S."/>
            <person name="Wu H."/>
            <person name="Zhang J."/>
            <person name="Pan Z."/>
            <person name="Zhao W."/>
            <person name="Li Z."/>
            <person name="Tong C."/>
        </authorList>
    </citation>
    <scope>NUCLEOTIDE SEQUENCE</scope>
    <source>
        <tissue evidence="1">Leaf</tissue>
    </source>
</reference>
<dbReference type="Proteomes" id="UP000807159">
    <property type="component" value="Chromosome 5"/>
</dbReference>
<proteinExistence type="predicted"/>